<proteinExistence type="inferred from homology"/>
<evidence type="ECO:0000256" key="3">
    <source>
        <dbReference type="ARBA" id="ARBA00022741"/>
    </source>
</evidence>
<protein>
    <submittedName>
        <fullName evidence="6">ABC-2 type transport system ATP-binding protein</fullName>
    </submittedName>
</protein>
<gene>
    <name evidence="6" type="ORF">SAMN06273567_104412</name>
</gene>
<dbReference type="CDD" id="cd03230">
    <property type="entry name" value="ABC_DR_subfamily_A"/>
    <property type="match status" value="1"/>
</dbReference>
<keyword evidence="3" id="KW-0547">Nucleotide-binding</keyword>
<evidence type="ECO:0000256" key="2">
    <source>
        <dbReference type="ARBA" id="ARBA00022448"/>
    </source>
</evidence>
<keyword evidence="7" id="KW-1185">Reference proteome</keyword>
<dbReference type="Gene3D" id="3.40.50.300">
    <property type="entry name" value="P-loop containing nucleotide triphosphate hydrolases"/>
    <property type="match status" value="1"/>
</dbReference>
<accession>A0A521EBC0</accession>
<keyword evidence="4 6" id="KW-0067">ATP-binding</keyword>
<dbReference type="PANTHER" id="PTHR43335:SF4">
    <property type="entry name" value="ABC TRANSPORTER, ATP-BINDING PROTEIN"/>
    <property type="match status" value="1"/>
</dbReference>
<name>A0A521EBC0_9ACTN</name>
<dbReference type="PROSITE" id="PS50893">
    <property type="entry name" value="ABC_TRANSPORTER_2"/>
    <property type="match status" value="1"/>
</dbReference>
<reference evidence="6 7" key="1">
    <citation type="submission" date="2017-05" db="EMBL/GenBank/DDBJ databases">
        <authorList>
            <person name="Varghese N."/>
            <person name="Submissions S."/>
        </authorList>
    </citation>
    <scope>NUCLEOTIDE SEQUENCE [LARGE SCALE GENOMIC DNA]</scope>
    <source>
        <strain evidence="6 7">DSM 46834</strain>
    </source>
</reference>
<dbReference type="AlphaFoldDB" id="A0A521EBC0"/>
<dbReference type="SUPFAM" id="SSF52540">
    <property type="entry name" value="P-loop containing nucleoside triphosphate hydrolases"/>
    <property type="match status" value="1"/>
</dbReference>
<evidence type="ECO:0000313" key="6">
    <source>
        <dbReference type="EMBL" id="SMO81217.1"/>
    </source>
</evidence>
<dbReference type="InterPro" id="IPR027417">
    <property type="entry name" value="P-loop_NTPase"/>
</dbReference>
<feature type="domain" description="ABC transporter" evidence="5">
    <location>
        <begin position="11"/>
        <end position="237"/>
    </location>
</feature>
<dbReference type="PANTHER" id="PTHR43335">
    <property type="entry name" value="ABC TRANSPORTER, ATP-BINDING PROTEIN"/>
    <property type="match status" value="1"/>
</dbReference>
<dbReference type="SMART" id="SM00382">
    <property type="entry name" value="AAA"/>
    <property type="match status" value="1"/>
</dbReference>
<dbReference type="Pfam" id="PF00005">
    <property type="entry name" value="ABC_tran"/>
    <property type="match status" value="1"/>
</dbReference>
<sequence length="307" mass="32913">MGTPSAPDVVVNTTGLTKRFGSTVALSDVDLEVRRGEVFGWLGPNGAGKTTTLRLLMGFARPTAGAIRVHGRDPWRQPAAVHREVGWLPGDPAFHDRLTGRAHVRMAARLRRSPDDDKTADAVTERLGLDLDRPVGTLSRGNRQKLAVVLALLGGPQLLVLDEPTSGFDPLVQQEFQALVREHAAAGGTVLLSSHVLGEVQRTADRIGVLRAGRLVAVEEMSVLRGRSLHRVQARFDAPVRAADFAGVPGLRDVQVTASTLRCAAPAAALDALVGRLARHRLTDLECTEADLEETFLAYYGGEPGGR</sequence>
<evidence type="ECO:0000256" key="1">
    <source>
        <dbReference type="ARBA" id="ARBA00005417"/>
    </source>
</evidence>
<comment type="similarity">
    <text evidence="1">Belongs to the ABC transporter superfamily.</text>
</comment>
<evidence type="ECO:0000256" key="4">
    <source>
        <dbReference type="ARBA" id="ARBA00022840"/>
    </source>
</evidence>
<evidence type="ECO:0000313" key="7">
    <source>
        <dbReference type="Proteomes" id="UP000317484"/>
    </source>
</evidence>
<dbReference type="GO" id="GO:0005524">
    <property type="term" value="F:ATP binding"/>
    <property type="evidence" value="ECO:0007669"/>
    <property type="project" value="UniProtKB-KW"/>
</dbReference>
<dbReference type="InterPro" id="IPR003593">
    <property type="entry name" value="AAA+_ATPase"/>
</dbReference>
<dbReference type="GO" id="GO:0016887">
    <property type="term" value="F:ATP hydrolysis activity"/>
    <property type="evidence" value="ECO:0007669"/>
    <property type="project" value="InterPro"/>
</dbReference>
<dbReference type="Proteomes" id="UP000317484">
    <property type="component" value="Unassembled WGS sequence"/>
</dbReference>
<dbReference type="InterPro" id="IPR003439">
    <property type="entry name" value="ABC_transporter-like_ATP-bd"/>
</dbReference>
<dbReference type="EMBL" id="FXTJ01000004">
    <property type="protein sequence ID" value="SMO81217.1"/>
    <property type="molecule type" value="Genomic_DNA"/>
</dbReference>
<evidence type="ECO:0000259" key="5">
    <source>
        <dbReference type="PROSITE" id="PS50893"/>
    </source>
</evidence>
<organism evidence="6 7">
    <name type="scientific">Geodermatophilus aquaeductus</name>
    <dbReference type="NCBI Taxonomy" id="1564161"/>
    <lineage>
        <taxon>Bacteria</taxon>
        <taxon>Bacillati</taxon>
        <taxon>Actinomycetota</taxon>
        <taxon>Actinomycetes</taxon>
        <taxon>Geodermatophilales</taxon>
        <taxon>Geodermatophilaceae</taxon>
        <taxon>Geodermatophilus</taxon>
    </lineage>
</organism>
<keyword evidence="2" id="KW-0813">Transport</keyword>